<dbReference type="Pfam" id="PF04862">
    <property type="entry name" value="DUF642"/>
    <property type="match status" value="1"/>
</dbReference>
<reference evidence="3 4" key="1">
    <citation type="submission" date="2018-11" db="EMBL/GenBank/DDBJ databases">
        <title>The Potential of Streptomyces as Biocontrol Agents against the Tomato grey mould, Botrytis cinerea (Gray mold) Frontiers in Microbiology.</title>
        <authorList>
            <person name="Li D."/>
        </authorList>
    </citation>
    <scope>NUCLEOTIDE SEQUENCE [LARGE SCALE GENOMIC DNA]</scope>
    <source>
        <strain evidence="3 4">NEAU-LD23</strain>
    </source>
</reference>
<dbReference type="EMBL" id="RIBZ01000276">
    <property type="protein sequence ID" value="RNG21233.1"/>
    <property type="molecule type" value="Genomic_DNA"/>
</dbReference>
<feature type="domain" description="DUF642" evidence="2">
    <location>
        <begin position="34"/>
        <end position="189"/>
    </location>
</feature>
<dbReference type="Proteomes" id="UP000275401">
    <property type="component" value="Unassembled WGS sequence"/>
</dbReference>
<accession>A0A3M8VZY2</accession>
<dbReference type="RefSeq" id="WP_123102299.1">
    <property type="nucleotide sequence ID" value="NZ_RIBZ01000276.1"/>
</dbReference>
<gene>
    <name evidence="3" type="ORF">EEJ42_22640</name>
</gene>
<dbReference type="InterPro" id="IPR027576">
    <property type="entry name" value="Choice_anch_C_dom"/>
</dbReference>
<dbReference type="NCBIfam" id="TIGR04362">
    <property type="entry name" value="choice_anch_C"/>
    <property type="match status" value="1"/>
</dbReference>
<name>A0A3M8VZY2_9ACTN</name>
<evidence type="ECO:0000313" key="4">
    <source>
        <dbReference type="Proteomes" id="UP000275401"/>
    </source>
</evidence>
<keyword evidence="4" id="KW-1185">Reference proteome</keyword>
<keyword evidence="1" id="KW-0732">Signal</keyword>
<proteinExistence type="predicted"/>
<dbReference type="Gene3D" id="2.60.120.260">
    <property type="entry name" value="Galactose-binding domain-like"/>
    <property type="match status" value="1"/>
</dbReference>
<feature type="signal peptide" evidence="1">
    <location>
        <begin position="1"/>
        <end position="27"/>
    </location>
</feature>
<sequence length="198" mass="19972">MSPIRTFVAAVIVAGVVAGAGTGAALAAPAASHFDGGSFETPRVAANTFVNIGTGGSIGPWKVTGGNVDLIGDGFWQAAEGDQSVDLNGQNAGTVAQTFTTVPGKRYTVTYSLAGNPGVGGPALKTGEVLVDGQVFQNFSFDTTGKTTANMGYVTREVSFVATGATTTLAFASTMSGAWGPVIDDVTVRHCEPCPSCD</sequence>
<feature type="chain" id="PRO_5018029454" evidence="1">
    <location>
        <begin position="28"/>
        <end position="198"/>
    </location>
</feature>
<evidence type="ECO:0000259" key="2">
    <source>
        <dbReference type="Pfam" id="PF04862"/>
    </source>
</evidence>
<comment type="caution">
    <text evidence="3">The sequence shown here is derived from an EMBL/GenBank/DDBJ whole genome shotgun (WGS) entry which is preliminary data.</text>
</comment>
<evidence type="ECO:0000256" key="1">
    <source>
        <dbReference type="SAM" id="SignalP"/>
    </source>
</evidence>
<organism evidence="3 4">
    <name type="scientific">Streptomyces botrytidirepellens</name>
    <dbReference type="NCBI Taxonomy" id="2486417"/>
    <lineage>
        <taxon>Bacteria</taxon>
        <taxon>Bacillati</taxon>
        <taxon>Actinomycetota</taxon>
        <taxon>Actinomycetes</taxon>
        <taxon>Kitasatosporales</taxon>
        <taxon>Streptomycetaceae</taxon>
        <taxon>Streptomyces</taxon>
    </lineage>
</organism>
<evidence type="ECO:0000313" key="3">
    <source>
        <dbReference type="EMBL" id="RNG21233.1"/>
    </source>
</evidence>
<dbReference type="InterPro" id="IPR006946">
    <property type="entry name" value="DGR2-like_dom"/>
</dbReference>
<dbReference type="AlphaFoldDB" id="A0A3M8VZY2"/>
<protein>
    <submittedName>
        <fullName evidence="3">Choice-of-anchor C family protein</fullName>
    </submittedName>
</protein>